<dbReference type="Gene3D" id="1.20.1250.20">
    <property type="entry name" value="MFS general substrate transporter like domains"/>
    <property type="match status" value="2"/>
</dbReference>
<evidence type="ECO:0000256" key="4">
    <source>
        <dbReference type="ARBA" id="ARBA00022989"/>
    </source>
</evidence>
<evidence type="ECO:0000256" key="5">
    <source>
        <dbReference type="ARBA" id="ARBA00023136"/>
    </source>
</evidence>
<evidence type="ECO:0000313" key="8">
    <source>
        <dbReference type="EMBL" id="GEP05216.1"/>
    </source>
</evidence>
<dbReference type="PIRSF" id="PIRSF002808">
    <property type="entry name" value="Hexose_phosphate_transp"/>
    <property type="match status" value="1"/>
</dbReference>
<keyword evidence="2" id="KW-1003">Cell membrane</keyword>
<comment type="subcellular location">
    <subcellularLocation>
        <location evidence="1">Cell membrane</location>
        <topology evidence="1">Multi-pass membrane protein</topology>
    </subcellularLocation>
</comment>
<keyword evidence="4 6" id="KW-1133">Transmembrane helix</keyword>
<dbReference type="CDD" id="cd17319">
    <property type="entry name" value="MFS_ExuT_GudP_like"/>
    <property type="match status" value="1"/>
</dbReference>
<dbReference type="PROSITE" id="PS50850">
    <property type="entry name" value="MFS"/>
    <property type="match status" value="1"/>
</dbReference>
<accession>A0A512J5G4</accession>
<dbReference type="PANTHER" id="PTHR11662">
    <property type="entry name" value="SOLUTE CARRIER FAMILY 17"/>
    <property type="match status" value="1"/>
</dbReference>
<evidence type="ECO:0000256" key="2">
    <source>
        <dbReference type="ARBA" id="ARBA00022475"/>
    </source>
</evidence>
<evidence type="ECO:0000313" key="9">
    <source>
        <dbReference type="Proteomes" id="UP000321960"/>
    </source>
</evidence>
<organism evidence="8 9">
    <name type="scientific">Methylobacterium oxalidis</name>
    <dbReference type="NCBI Taxonomy" id="944322"/>
    <lineage>
        <taxon>Bacteria</taxon>
        <taxon>Pseudomonadati</taxon>
        <taxon>Pseudomonadota</taxon>
        <taxon>Alphaproteobacteria</taxon>
        <taxon>Hyphomicrobiales</taxon>
        <taxon>Methylobacteriaceae</taxon>
        <taxon>Methylobacterium</taxon>
    </lineage>
</organism>
<feature type="transmembrane region" description="Helical" evidence="6">
    <location>
        <begin position="97"/>
        <end position="128"/>
    </location>
</feature>
<dbReference type="InterPro" id="IPR050382">
    <property type="entry name" value="MFS_Na/Anion_cotransporter"/>
</dbReference>
<dbReference type="InterPro" id="IPR011701">
    <property type="entry name" value="MFS"/>
</dbReference>
<feature type="transmembrane region" description="Helical" evidence="6">
    <location>
        <begin position="407"/>
        <end position="426"/>
    </location>
</feature>
<dbReference type="GO" id="GO:0005886">
    <property type="term" value="C:plasma membrane"/>
    <property type="evidence" value="ECO:0007669"/>
    <property type="project" value="UniProtKB-SubCell"/>
</dbReference>
<gene>
    <name evidence="8" type="ORF">MOX02_32540</name>
</gene>
<dbReference type="InterPro" id="IPR000849">
    <property type="entry name" value="Sugar_P_transporter"/>
</dbReference>
<feature type="domain" description="Major facilitator superfamily (MFS) profile" evidence="7">
    <location>
        <begin position="31"/>
        <end position="433"/>
    </location>
</feature>
<dbReference type="Pfam" id="PF07690">
    <property type="entry name" value="MFS_1"/>
    <property type="match status" value="1"/>
</dbReference>
<evidence type="ECO:0000256" key="3">
    <source>
        <dbReference type="ARBA" id="ARBA00022692"/>
    </source>
</evidence>
<dbReference type="InterPro" id="IPR036259">
    <property type="entry name" value="MFS_trans_sf"/>
</dbReference>
<dbReference type="GO" id="GO:0022857">
    <property type="term" value="F:transmembrane transporter activity"/>
    <property type="evidence" value="ECO:0007669"/>
    <property type="project" value="InterPro"/>
</dbReference>
<dbReference type="Proteomes" id="UP000321960">
    <property type="component" value="Unassembled WGS sequence"/>
</dbReference>
<dbReference type="EMBL" id="BJZU01000064">
    <property type="protein sequence ID" value="GEP05216.1"/>
    <property type="molecule type" value="Genomic_DNA"/>
</dbReference>
<feature type="transmembrane region" description="Helical" evidence="6">
    <location>
        <begin position="25"/>
        <end position="44"/>
    </location>
</feature>
<feature type="transmembrane region" description="Helical" evidence="6">
    <location>
        <begin position="246"/>
        <end position="264"/>
    </location>
</feature>
<name>A0A512J5G4_9HYPH</name>
<feature type="transmembrane region" description="Helical" evidence="6">
    <location>
        <begin position="320"/>
        <end position="338"/>
    </location>
</feature>
<evidence type="ECO:0000256" key="1">
    <source>
        <dbReference type="ARBA" id="ARBA00004651"/>
    </source>
</evidence>
<feature type="transmembrane region" description="Helical" evidence="6">
    <location>
        <begin position="344"/>
        <end position="366"/>
    </location>
</feature>
<reference evidence="8 9" key="1">
    <citation type="submission" date="2019-07" db="EMBL/GenBank/DDBJ databases">
        <title>Whole genome shotgun sequence of Methylobacterium oxalidis NBRC 107715.</title>
        <authorList>
            <person name="Hosoyama A."/>
            <person name="Uohara A."/>
            <person name="Ohji S."/>
            <person name="Ichikawa N."/>
        </authorList>
    </citation>
    <scope>NUCLEOTIDE SEQUENCE [LARGE SCALE GENOMIC DNA]</scope>
    <source>
        <strain evidence="8 9">NBRC 107715</strain>
    </source>
</reference>
<feature type="transmembrane region" description="Helical" evidence="6">
    <location>
        <begin position="284"/>
        <end position="308"/>
    </location>
</feature>
<feature type="transmembrane region" description="Helical" evidence="6">
    <location>
        <begin position="181"/>
        <end position="204"/>
    </location>
</feature>
<feature type="transmembrane region" description="Helical" evidence="6">
    <location>
        <begin position="64"/>
        <end position="85"/>
    </location>
</feature>
<dbReference type="InterPro" id="IPR020846">
    <property type="entry name" value="MFS_dom"/>
</dbReference>
<comment type="caution">
    <text evidence="8">The sequence shown here is derived from an EMBL/GenBank/DDBJ whole genome shotgun (WGS) entry which is preliminary data.</text>
</comment>
<keyword evidence="5 6" id="KW-0472">Membrane</keyword>
<feature type="transmembrane region" description="Helical" evidence="6">
    <location>
        <begin position="378"/>
        <end position="401"/>
    </location>
</feature>
<proteinExistence type="predicted"/>
<evidence type="ECO:0000256" key="6">
    <source>
        <dbReference type="SAM" id="Phobius"/>
    </source>
</evidence>
<dbReference type="AlphaFoldDB" id="A0A512J5G4"/>
<evidence type="ECO:0000259" key="7">
    <source>
        <dbReference type="PROSITE" id="PS50850"/>
    </source>
</evidence>
<protein>
    <submittedName>
        <fullName evidence="8">MFS transporter</fullName>
    </submittedName>
</protein>
<dbReference type="PANTHER" id="PTHR11662:SF399">
    <property type="entry name" value="FI19708P1-RELATED"/>
    <property type="match status" value="1"/>
</dbReference>
<dbReference type="SUPFAM" id="SSF103473">
    <property type="entry name" value="MFS general substrate transporter"/>
    <property type="match status" value="1"/>
</dbReference>
<keyword evidence="3 6" id="KW-0812">Transmembrane</keyword>
<sequence length="449" mass="48569">MPGLETGARGLPSGGNDMIRIPKRVTAPGMVLFLLCLMYFITYVDRVNVGTAAPAIKAELGLTNTQLGLIFSAFAYPYAVFQIVGGAMADKWGARRTLFICGLIWAAATIATGFVGGVVSLFLARFILGFGEGATFPTATRAMQSWVASDQRGFAQGITHSFARFGNAVTPPLVVLLMAYMGWRGAFVLLGIVSFAWVAVWFLYYRDDPRDHKAITTEDLERLAIRDRKPAAPKPPVPWRRLVPRMAPVTLTYFCYGWSLWLYLNWLPSFFKDGYGLDIKNSALFASGVFFAGVVGDTLGGVMSDRILKKTGDLQKARRNVICLGMLGAAACLAGVFFTKELTLIALLLSGGFFFLELVIGPIWSVPMDIAPQYAGTASGLMNFGSAFAAIVSPLTFGWIVDVTGNWILPFAGSIGLLVVGAALAFTMHPERPFAVEPEALTPRVVPAE</sequence>